<evidence type="ECO:0000313" key="2">
    <source>
        <dbReference type="Proteomes" id="UP000220914"/>
    </source>
</evidence>
<proteinExistence type="predicted"/>
<name>A0A2A7MTY9_MYCAG</name>
<dbReference type="AlphaFoldDB" id="A0A2A7MTY9"/>
<dbReference type="Proteomes" id="UP000220914">
    <property type="component" value="Unassembled WGS sequence"/>
</dbReference>
<reference evidence="1 2" key="1">
    <citation type="submission" date="2017-10" db="EMBL/GenBank/DDBJ databases">
        <title>The new phylogeny of genus Mycobacterium.</title>
        <authorList>
            <person name="Tortoli E."/>
            <person name="Trovato A."/>
            <person name="Cirillo D.M."/>
        </authorList>
    </citation>
    <scope>NUCLEOTIDE SEQUENCE [LARGE SCALE GENOMIC DNA]</scope>
    <source>
        <strain evidence="1 2">CCUG37673</strain>
    </source>
</reference>
<accession>A0A2A7MTY9</accession>
<sequence>MIGRSHNDPNFPNVHAVSGMPSEWIATVCKPHAYANFWTALFPAKAQYLYPNTAFHLPRSVHSALCSAKYEEASDPVVLIAVYQSEDLMQLDLADNGIQWYCFAAVDGNLFVMATRAEERVMGANSLNASPVLAPLVDDGFIVYADPGR</sequence>
<dbReference type="EMBL" id="PDCP01000050">
    <property type="protein sequence ID" value="PEG35144.1"/>
    <property type="molecule type" value="Genomic_DNA"/>
</dbReference>
<evidence type="ECO:0000313" key="1">
    <source>
        <dbReference type="EMBL" id="PEG35144.1"/>
    </source>
</evidence>
<gene>
    <name evidence="1" type="ORF">CQY20_22925</name>
</gene>
<organism evidence="1 2">
    <name type="scientific">Mycolicibacterium agri</name>
    <name type="common">Mycobacterium agri</name>
    <dbReference type="NCBI Taxonomy" id="36811"/>
    <lineage>
        <taxon>Bacteria</taxon>
        <taxon>Bacillati</taxon>
        <taxon>Actinomycetota</taxon>
        <taxon>Actinomycetes</taxon>
        <taxon>Mycobacteriales</taxon>
        <taxon>Mycobacteriaceae</taxon>
        <taxon>Mycolicibacterium</taxon>
    </lineage>
</organism>
<keyword evidence="2" id="KW-1185">Reference proteome</keyword>
<protein>
    <submittedName>
        <fullName evidence="1">Uncharacterized protein</fullName>
    </submittedName>
</protein>
<comment type="caution">
    <text evidence="1">The sequence shown here is derived from an EMBL/GenBank/DDBJ whole genome shotgun (WGS) entry which is preliminary data.</text>
</comment>